<evidence type="ECO:0000256" key="1">
    <source>
        <dbReference type="ARBA" id="ARBA00004651"/>
    </source>
</evidence>
<dbReference type="GO" id="GO:0055085">
    <property type="term" value="P:transmembrane transport"/>
    <property type="evidence" value="ECO:0007669"/>
    <property type="project" value="InterPro"/>
</dbReference>
<feature type="transmembrane region" description="Helical" evidence="7">
    <location>
        <begin position="248"/>
        <end position="274"/>
    </location>
</feature>
<feature type="transmembrane region" description="Helical" evidence="7">
    <location>
        <begin position="294"/>
        <end position="317"/>
    </location>
</feature>
<keyword evidence="6 7" id="KW-0472">Membrane</keyword>
<keyword evidence="4 7" id="KW-0812">Transmembrane</keyword>
<dbReference type="STRING" id="1476583.DEIPH_ctg025orf0060"/>
<evidence type="ECO:0000256" key="6">
    <source>
        <dbReference type="ARBA" id="ARBA00023136"/>
    </source>
</evidence>
<dbReference type="eggNOG" id="COG0601">
    <property type="taxonomic scope" value="Bacteria"/>
</dbReference>
<dbReference type="InterPro" id="IPR045621">
    <property type="entry name" value="BPD_transp_1_N"/>
</dbReference>
<dbReference type="Pfam" id="PF19300">
    <property type="entry name" value="BPD_transp_1_N"/>
    <property type="match status" value="1"/>
</dbReference>
<dbReference type="GO" id="GO:0005886">
    <property type="term" value="C:plasma membrane"/>
    <property type="evidence" value="ECO:0007669"/>
    <property type="project" value="UniProtKB-SubCell"/>
</dbReference>
<dbReference type="OrthoDB" id="9773221at2"/>
<name>A0A016QPZ8_9DEIO</name>
<keyword evidence="5 7" id="KW-1133">Transmembrane helix</keyword>
<dbReference type="Gene3D" id="1.10.3720.10">
    <property type="entry name" value="MetI-like"/>
    <property type="match status" value="1"/>
</dbReference>
<feature type="transmembrane region" description="Helical" evidence="7">
    <location>
        <begin position="100"/>
        <end position="123"/>
    </location>
</feature>
<dbReference type="PROSITE" id="PS50928">
    <property type="entry name" value="ABC_TM1"/>
    <property type="match status" value="1"/>
</dbReference>
<sequence length="327" mass="36677">MLPYIFRRILQFIPTFLLATLLAFFIVQLAPGDFLSQLKENPSVRPETVERLRKEFGLDQPIIVQYFYWLKNFVMGNLGQSFQYKRPVNEVLPGPFMNSLILVIIGTVLHFAVSIPVGVYSAVRPYSTADKTFTFLSYIFLGIPSFFFALLVIWGMLKLQQNFGWDMPLGNKTSSKLPTDISWWRSAWDVFIHALAPTIILVLRGISSESRFIRGQLLEVLGQDYVRTARAKGVAENQVVYKHALRTALIPTIAGLGGLLPALIGGAGFIEVVFNWPGLTPLQLTALGNQDIYILQAVTAVATLLYLVGNLLSDVLLSVIDPRIRYH</sequence>
<dbReference type="EMBL" id="JHAC01000025">
    <property type="protein sequence ID" value="EYB68220.1"/>
    <property type="molecule type" value="Genomic_DNA"/>
</dbReference>
<reference evidence="9 10" key="1">
    <citation type="submission" date="2014-03" db="EMBL/GenBank/DDBJ databases">
        <title>Draft genome sequence of Deinococcus phoenicis 1P10ME.</title>
        <authorList>
            <person name="Stepanov V.G."/>
            <person name="Vaishampayan P."/>
            <person name="Venkateswaran K."/>
            <person name="Fox G.E."/>
        </authorList>
    </citation>
    <scope>NUCLEOTIDE SEQUENCE [LARGE SCALE GENOMIC DNA]</scope>
    <source>
        <strain evidence="9 10">1P10ME</strain>
    </source>
</reference>
<evidence type="ECO:0000256" key="4">
    <source>
        <dbReference type="ARBA" id="ARBA00022692"/>
    </source>
</evidence>
<protein>
    <submittedName>
        <fullName evidence="9">Peptide ABC transporter permease</fullName>
    </submittedName>
</protein>
<dbReference type="PANTHER" id="PTHR30465:SF0">
    <property type="entry name" value="OLIGOPEPTIDE TRANSPORT SYSTEM PERMEASE PROTEIN APPB"/>
    <property type="match status" value="1"/>
</dbReference>
<evidence type="ECO:0000256" key="7">
    <source>
        <dbReference type="RuleBase" id="RU363032"/>
    </source>
</evidence>
<dbReference type="PANTHER" id="PTHR30465">
    <property type="entry name" value="INNER MEMBRANE ABC TRANSPORTER"/>
    <property type="match status" value="1"/>
</dbReference>
<keyword evidence="10" id="KW-1185">Reference proteome</keyword>
<evidence type="ECO:0000256" key="2">
    <source>
        <dbReference type="ARBA" id="ARBA00022448"/>
    </source>
</evidence>
<proteinExistence type="inferred from homology"/>
<keyword evidence="3" id="KW-1003">Cell membrane</keyword>
<evidence type="ECO:0000313" key="10">
    <source>
        <dbReference type="Proteomes" id="UP000020492"/>
    </source>
</evidence>
<evidence type="ECO:0000313" key="9">
    <source>
        <dbReference type="EMBL" id="EYB68220.1"/>
    </source>
</evidence>
<organism evidence="9 10">
    <name type="scientific">Deinococcus phoenicis</name>
    <dbReference type="NCBI Taxonomy" id="1476583"/>
    <lineage>
        <taxon>Bacteria</taxon>
        <taxon>Thermotogati</taxon>
        <taxon>Deinococcota</taxon>
        <taxon>Deinococci</taxon>
        <taxon>Deinococcales</taxon>
        <taxon>Deinococcaceae</taxon>
        <taxon>Deinococcus</taxon>
    </lineage>
</organism>
<feature type="transmembrane region" description="Helical" evidence="7">
    <location>
        <begin position="12"/>
        <end position="30"/>
    </location>
</feature>
<dbReference type="SUPFAM" id="SSF161098">
    <property type="entry name" value="MetI-like"/>
    <property type="match status" value="1"/>
</dbReference>
<evidence type="ECO:0000256" key="5">
    <source>
        <dbReference type="ARBA" id="ARBA00022989"/>
    </source>
</evidence>
<comment type="similarity">
    <text evidence="7">Belongs to the binding-protein-dependent transport system permease family.</text>
</comment>
<dbReference type="PATRIC" id="fig|1476583.3.peg.1563"/>
<dbReference type="InterPro" id="IPR035906">
    <property type="entry name" value="MetI-like_sf"/>
</dbReference>
<feature type="transmembrane region" description="Helical" evidence="7">
    <location>
        <begin position="135"/>
        <end position="157"/>
    </location>
</feature>
<dbReference type="InterPro" id="IPR000515">
    <property type="entry name" value="MetI-like"/>
</dbReference>
<keyword evidence="2 7" id="KW-0813">Transport</keyword>
<feature type="transmembrane region" description="Helical" evidence="7">
    <location>
        <begin position="187"/>
        <end position="206"/>
    </location>
</feature>
<dbReference type="CDD" id="cd06261">
    <property type="entry name" value="TM_PBP2"/>
    <property type="match status" value="1"/>
</dbReference>
<comment type="subcellular location">
    <subcellularLocation>
        <location evidence="1 7">Cell membrane</location>
        <topology evidence="1 7">Multi-pass membrane protein</topology>
    </subcellularLocation>
</comment>
<dbReference type="AlphaFoldDB" id="A0A016QPZ8"/>
<dbReference type="Pfam" id="PF00528">
    <property type="entry name" value="BPD_transp_1"/>
    <property type="match status" value="1"/>
</dbReference>
<evidence type="ECO:0000256" key="3">
    <source>
        <dbReference type="ARBA" id="ARBA00022475"/>
    </source>
</evidence>
<dbReference type="RefSeq" id="WP_161636047.1">
    <property type="nucleotide sequence ID" value="NZ_JHAC01000025.1"/>
</dbReference>
<evidence type="ECO:0000259" key="8">
    <source>
        <dbReference type="PROSITE" id="PS50928"/>
    </source>
</evidence>
<comment type="caution">
    <text evidence="9">The sequence shown here is derived from an EMBL/GenBank/DDBJ whole genome shotgun (WGS) entry which is preliminary data.</text>
</comment>
<gene>
    <name evidence="9" type="ORF">DEIPH_ctg025orf0060</name>
</gene>
<dbReference type="Proteomes" id="UP000020492">
    <property type="component" value="Unassembled WGS sequence"/>
</dbReference>
<feature type="domain" description="ABC transmembrane type-1" evidence="8">
    <location>
        <begin position="96"/>
        <end position="316"/>
    </location>
</feature>
<accession>A0A016QPZ8</accession>